<gene>
    <name evidence="2" type="ORF">HB776_22630</name>
</gene>
<dbReference type="AlphaFoldDB" id="A0A7G6U3V3"/>
<dbReference type="Proteomes" id="UP000515291">
    <property type="component" value="Chromosome"/>
</dbReference>
<feature type="transmembrane region" description="Helical" evidence="1">
    <location>
        <begin position="21"/>
        <end position="38"/>
    </location>
</feature>
<keyword evidence="1" id="KW-0812">Transmembrane</keyword>
<accession>A0A7G6U3V3</accession>
<keyword evidence="1" id="KW-0472">Membrane</keyword>
<dbReference type="KEGG" id="trb:HB776_22630"/>
<proteinExistence type="predicted"/>
<evidence type="ECO:0000313" key="3">
    <source>
        <dbReference type="Proteomes" id="UP000515291"/>
    </source>
</evidence>
<protein>
    <submittedName>
        <fullName evidence="2">Uncharacterized protein</fullName>
    </submittedName>
</protein>
<evidence type="ECO:0000256" key="1">
    <source>
        <dbReference type="SAM" id="Phobius"/>
    </source>
</evidence>
<feature type="transmembrane region" description="Helical" evidence="1">
    <location>
        <begin position="50"/>
        <end position="67"/>
    </location>
</feature>
<dbReference type="RefSeq" id="WP_120287506.1">
    <property type="nucleotide sequence ID" value="NZ_CP050292.1"/>
</dbReference>
<reference evidence="3" key="1">
    <citation type="journal article" date="2020" name="Mol. Plant Microbe">
        <title>Rhizobial microsymbionts of the narrowly endemic Oxytropis species growing in Kamchatka are characterized by significant genetic diversity and possess a set of genes that are associated with T3SS and T6SS secretion systems and can affect the development of symbiosis.</title>
        <authorList>
            <person name="Safronova V."/>
            <person name="Guro P."/>
            <person name="Sazanova A."/>
            <person name="Kuznetsova I."/>
            <person name="Belimov A."/>
            <person name="Yakubov V."/>
            <person name="Chirak E."/>
            <person name="Afonin A."/>
            <person name="Gogolev Y."/>
            <person name="Andronov E."/>
            <person name="Tikhonovich I."/>
        </authorList>
    </citation>
    <scope>NUCLEOTIDE SEQUENCE [LARGE SCALE GENOMIC DNA]</scope>
    <source>
        <strain evidence="3">581</strain>
    </source>
</reference>
<name>A0A7G6U3V3_9BRAD</name>
<keyword evidence="1" id="KW-1133">Transmembrane helix</keyword>
<dbReference type="EMBL" id="CP050292">
    <property type="protein sequence ID" value="QND73685.1"/>
    <property type="molecule type" value="Genomic_DNA"/>
</dbReference>
<sequence>MSDDKASGEQGALSKHILPSSGTMIGVCATLIGLVKIMEPQIGPSRVDEYSAIASLFFLASAVASYTSMRKSQNRQLSERCESIADQCFLGGLVAITVIILFFAYEVI</sequence>
<evidence type="ECO:0000313" key="2">
    <source>
        <dbReference type="EMBL" id="QND73685.1"/>
    </source>
</evidence>
<feature type="transmembrane region" description="Helical" evidence="1">
    <location>
        <begin position="88"/>
        <end position="105"/>
    </location>
</feature>
<organism evidence="2 3">
    <name type="scientific">Tardiphaga robiniae</name>
    <dbReference type="NCBI Taxonomy" id="943830"/>
    <lineage>
        <taxon>Bacteria</taxon>
        <taxon>Pseudomonadati</taxon>
        <taxon>Pseudomonadota</taxon>
        <taxon>Alphaproteobacteria</taxon>
        <taxon>Hyphomicrobiales</taxon>
        <taxon>Nitrobacteraceae</taxon>
        <taxon>Tardiphaga</taxon>
    </lineage>
</organism>